<evidence type="ECO:0000313" key="2">
    <source>
        <dbReference type="Proteomes" id="UP000789759"/>
    </source>
</evidence>
<proteinExistence type="predicted"/>
<reference evidence="1" key="1">
    <citation type="submission" date="2021-06" db="EMBL/GenBank/DDBJ databases">
        <authorList>
            <person name="Kallberg Y."/>
            <person name="Tangrot J."/>
            <person name="Rosling A."/>
        </authorList>
    </citation>
    <scope>NUCLEOTIDE SEQUENCE</scope>
    <source>
        <strain evidence="1">FL966</strain>
    </source>
</reference>
<organism evidence="1 2">
    <name type="scientific">Cetraspora pellucida</name>
    <dbReference type="NCBI Taxonomy" id="1433469"/>
    <lineage>
        <taxon>Eukaryota</taxon>
        <taxon>Fungi</taxon>
        <taxon>Fungi incertae sedis</taxon>
        <taxon>Mucoromycota</taxon>
        <taxon>Glomeromycotina</taxon>
        <taxon>Glomeromycetes</taxon>
        <taxon>Diversisporales</taxon>
        <taxon>Gigasporaceae</taxon>
        <taxon>Cetraspora</taxon>
    </lineage>
</organism>
<evidence type="ECO:0000313" key="1">
    <source>
        <dbReference type="EMBL" id="CAG8792686.1"/>
    </source>
</evidence>
<comment type="caution">
    <text evidence="1">The sequence shown here is derived from an EMBL/GenBank/DDBJ whole genome shotgun (WGS) entry which is preliminary data.</text>
</comment>
<sequence length="184" mass="21714">QLNLKENDVKLFHFLTGNPYVINDAESILQKNINDIKNLIQDMKFIPFPLRIDAILLEPKIVKFWNDIGYDYKDFTNLTFQGLACILFSPRPNTTYIKSDKNIIIKRYKKYINLGFKFNKKIVASISHVFEDRINDVGDIFVNSFSEILEMEKRILLEFIQFHSTNPRKENILNFVTKKLNLFS</sequence>
<dbReference type="OrthoDB" id="10584047at2759"/>
<feature type="non-terminal residue" evidence="1">
    <location>
        <position position="184"/>
    </location>
</feature>
<accession>A0A9N9JQN2</accession>
<dbReference type="EMBL" id="CAJVQA010027738">
    <property type="protein sequence ID" value="CAG8792686.1"/>
    <property type="molecule type" value="Genomic_DNA"/>
</dbReference>
<dbReference type="AlphaFoldDB" id="A0A9N9JQN2"/>
<protein>
    <submittedName>
        <fullName evidence="1">15790_t:CDS:1</fullName>
    </submittedName>
</protein>
<name>A0A9N9JQN2_9GLOM</name>
<dbReference type="Proteomes" id="UP000789759">
    <property type="component" value="Unassembled WGS sequence"/>
</dbReference>
<keyword evidence="2" id="KW-1185">Reference proteome</keyword>
<gene>
    <name evidence="1" type="ORF">CPELLU_LOCUS17115</name>
</gene>